<feature type="transmembrane region" description="Helical" evidence="7">
    <location>
        <begin position="56"/>
        <end position="78"/>
    </location>
</feature>
<name>A0A118K208_CYNCS</name>
<dbReference type="Pfam" id="PF18018">
    <property type="entry name" value="DNA_pol_D_N"/>
    <property type="match status" value="1"/>
</dbReference>
<feature type="transmembrane region" description="Helical" evidence="7">
    <location>
        <begin position="226"/>
        <end position="244"/>
    </location>
</feature>
<dbReference type="InterPro" id="IPR041863">
    <property type="entry name" value="PolD2_C"/>
</dbReference>
<dbReference type="InterPro" id="IPR007185">
    <property type="entry name" value="DNA_pol_a/d/e_bsu"/>
</dbReference>
<dbReference type="Gramene" id="KVI03508">
    <property type="protein sequence ID" value="KVI03508"/>
    <property type="gene ID" value="Ccrd_018182"/>
</dbReference>
<comment type="similarity">
    <text evidence="3">Belongs to the fatty acid desaturase type 1 family.</text>
</comment>
<dbReference type="AlphaFoldDB" id="A0A118K208"/>
<dbReference type="GO" id="GO:0003677">
    <property type="term" value="F:DNA binding"/>
    <property type="evidence" value="ECO:0007669"/>
    <property type="project" value="InterPro"/>
</dbReference>
<dbReference type="InterPro" id="IPR040663">
    <property type="entry name" value="DNA_pol_D_N"/>
</dbReference>
<keyword evidence="13" id="KW-1185">Reference proteome</keyword>
<evidence type="ECO:0000259" key="11">
    <source>
        <dbReference type="Pfam" id="PF18018"/>
    </source>
</evidence>
<feature type="domain" description="DNA polymerase alpha/delta/epsilon subunit B" evidence="9">
    <location>
        <begin position="517"/>
        <end position="711"/>
    </location>
</feature>
<evidence type="ECO:0000313" key="12">
    <source>
        <dbReference type="EMBL" id="KVI03508.1"/>
    </source>
</evidence>
<feature type="transmembrane region" description="Helical" evidence="7">
    <location>
        <begin position="180"/>
        <end position="197"/>
    </location>
</feature>
<evidence type="ECO:0000256" key="6">
    <source>
        <dbReference type="ARBA" id="ARBA00023136"/>
    </source>
</evidence>
<evidence type="ECO:0000313" key="13">
    <source>
        <dbReference type="Proteomes" id="UP000243975"/>
    </source>
</evidence>
<dbReference type="Pfam" id="PF11960">
    <property type="entry name" value="DUF3474"/>
    <property type="match status" value="1"/>
</dbReference>
<dbReference type="InterPro" id="IPR012171">
    <property type="entry name" value="Fatty_acid_desaturase"/>
</dbReference>
<sequence length="753" mass="84973">MGAGGRMSNPVEGEKKAELEGIQRVPCQKPPFTVGDVKKAIPPHCFNRSVIRSFSYVVYDLTIASIFYYIATNFIPLLPHPLGYVAWPIYWAVQGCVLTGVWVIAHECGHHAFSDYQWLDDTVGLILHSALLVPYFSWKYSHRRHHSNTGSIEHDEVFVPKLKSGVRSTAKYLNNPPGRILTLLVTLTLGWPLYLMFNVSGRYYDRFACHFDPNSPIYSNRERAQIFISDAGIFAVLYGLYRLAAVKGLTWVLCMYAGPLLVVNGFLVLITFLQHTHPSLPHYDSTEWDWLRGALATIDRDYGILNKVFHNITDTHVTHHLFSTMPHYHAMEATKAIIPILGEYYQFDGTSVFKAMYRETKECIYVDKDEEVKDVARPATAMPAMDMEVETIQRKQSLYQSMDEMFEIQKEMYKGQQYSQIYYIRLHLIRTLIYSLLPNWKPHLPVCTVLGLEEGKECIVVGTLYKHMKLKPTILRNVVALHGKETSAGDFLVEDILEAGLPPQLDLPNKSGEDKYVVLVSGLNVGSSSSNPLQLQLLVDHITGHLGDEKVPIVSYALSHMFQEQHSAAQIVQVVVAGNSVQIHHELLNGQNLASKDQSRLSEPIKELDIFLTQIAAGIPIDIMPGYNDPANFALPQQPLNRCLFPGSVAYNTFRSCTNPHLFDVDNVRFLGTSGQNIDDLEKYSEAEDKLEFMERTLRWRHLAPTAPNTLGSEGQVVRVVCIPKFSETGIAVMVNLRNLECHTLSFGTQISS</sequence>
<dbReference type="Gene3D" id="2.40.50.430">
    <property type="match status" value="1"/>
</dbReference>
<dbReference type="CDD" id="cd03507">
    <property type="entry name" value="Delta12-FADS-like"/>
    <property type="match status" value="1"/>
</dbReference>
<keyword evidence="6 7" id="KW-0472">Membrane</keyword>
<dbReference type="InterPro" id="IPR005804">
    <property type="entry name" value="FA_desaturase_dom"/>
</dbReference>
<evidence type="ECO:0000259" key="8">
    <source>
        <dbReference type="Pfam" id="PF00487"/>
    </source>
</evidence>
<dbReference type="Pfam" id="PF00487">
    <property type="entry name" value="FA_desaturase"/>
    <property type="match status" value="1"/>
</dbReference>
<dbReference type="PANTHER" id="PTHR32100">
    <property type="entry name" value="OMEGA-6 FATTY ACID DESATURASE, CHLOROPLASTIC"/>
    <property type="match status" value="1"/>
</dbReference>
<evidence type="ECO:0000256" key="5">
    <source>
        <dbReference type="ARBA" id="ARBA00023002"/>
    </source>
</evidence>
<dbReference type="EMBL" id="LEKV01002347">
    <property type="protein sequence ID" value="KVI03508.1"/>
    <property type="molecule type" value="Genomic_DNA"/>
</dbReference>
<dbReference type="InterPro" id="IPR021863">
    <property type="entry name" value="FAS_N"/>
</dbReference>
<evidence type="ECO:0000256" key="4">
    <source>
        <dbReference type="ARBA" id="ARBA00022705"/>
    </source>
</evidence>
<evidence type="ECO:0000256" key="7">
    <source>
        <dbReference type="SAM" id="Phobius"/>
    </source>
</evidence>
<proteinExistence type="inferred from homology"/>
<dbReference type="CDD" id="cd07387">
    <property type="entry name" value="MPP_PolD2_C"/>
    <property type="match status" value="1"/>
</dbReference>
<keyword evidence="4" id="KW-0235">DNA replication</keyword>
<evidence type="ECO:0000259" key="10">
    <source>
        <dbReference type="Pfam" id="PF11960"/>
    </source>
</evidence>
<comment type="subcellular location">
    <subcellularLocation>
        <location evidence="1">Membrane</location>
    </subcellularLocation>
</comment>
<evidence type="ECO:0000256" key="2">
    <source>
        <dbReference type="ARBA" id="ARBA00005189"/>
    </source>
</evidence>
<dbReference type="Proteomes" id="UP000243975">
    <property type="component" value="Unassembled WGS sequence"/>
</dbReference>
<evidence type="ECO:0000259" key="9">
    <source>
        <dbReference type="Pfam" id="PF04042"/>
    </source>
</evidence>
<accession>A0A118K208</accession>
<dbReference type="Gene3D" id="3.60.21.50">
    <property type="match status" value="2"/>
</dbReference>
<protein>
    <submittedName>
        <fullName evidence="12">DNA polymerase alpha/epsilon, subunit B</fullName>
    </submittedName>
</protein>
<feature type="transmembrane region" description="Helical" evidence="7">
    <location>
        <begin position="84"/>
        <end position="106"/>
    </location>
</feature>
<dbReference type="Pfam" id="PF04042">
    <property type="entry name" value="DNA_pol_E_B"/>
    <property type="match status" value="1"/>
</dbReference>
<comment type="caution">
    <text evidence="12">The sequence shown here is derived from an EMBL/GenBank/DDBJ whole genome shotgun (WGS) entry which is preliminary data.</text>
</comment>
<gene>
    <name evidence="12" type="ORF">Ccrd_018182</name>
</gene>
<keyword evidence="7" id="KW-1133">Transmembrane helix</keyword>
<organism evidence="12 13">
    <name type="scientific">Cynara cardunculus var. scolymus</name>
    <name type="common">Globe artichoke</name>
    <name type="synonym">Cynara scolymus</name>
    <dbReference type="NCBI Taxonomy" id="59895"/>
    <lineage>
        <taxon>Eukaryota</taxon>
        <taxon>Viridiplantae</taxon>
        <taxon>Streptophyta</taxon>
        <taxon>Embryophyta</taxon>
        <taxon>Tracheophyta</taxon>
        <taxon>Spermatophyta</taxon>
        <taxon>Magnoliopsida</taxon>
        <taxon>eudicotyledons</taxon>
        <taxon>Gunneridae</taxon>
        <taxon>Pentapetalae</taxon>
        <taxon>asterids</taxon>
        <taxon>campanulids</taxon>
        <taxon>Asterales</taxon>
        <taxon>Asteraceae</taxon>
        <taxon>Carduoideae</taxon>
        <taxon>Cardueae</taxon>
        <taxon>Carduinae</taxon>
        <taxon>Cynara</taxon>
    </lineage>
</organism>
<keyword evidence="7" id="KW-0812">Transmembrane</keyword>
<dbReference type="STRING" id="59895.A0A118K208"/>
<feature type="domain" description="Fatty acid desaturase" evidence="8">
    <location>
        <begin position="87"/>
        <end position="345"/>
    </location>
</feature>
<keyword evidence="5" id="KW-0560">Oxidoreductase</keyword>
<dbReference type="GO" id="GO:0006260">
    <property type="term" value="P:DNA replication"/>
    <property type="evidence" value="ECO:0007669"/>
    <property type="project" value="UniProtKB-KW"/>
</dbReference>
<feature type="domain" description="DNA polymerase delta subunit OB-fold" evidence="11">
    <location>
        <begin position="417"/>
        <end position="477"/>
    </location>
</feature>
<dbReference type="GO" id="GO:0016020">
    <property type="term" value="C:membrane"/>
    <property type="evidence" value="ECO:0007669"/>
    <property type="project" value="UniProtKB-SubCell"/>
</dbReference>
<reference evidence="12 13" key="1">
    <citation type="journal article" date="2016" name="Sci. Rep.">
        <title>The genome sequence of the outbreeding globe artichoke constructed de novo incorporating a phase-aware low-pass sequencing strategy of F1 progeny.</title>
        <authorList>
            <person name="Scaglione D."/>
            <person name="Reyes-Chin-Wo S."/>
            <person name="Acquadro A."/>
            <person name="Froenicke L."/>
            <person name="Portis E."/>
            <person name="Beitel C."/>
            <person name="Tirone M."/>
            <person name="Mauro R."/>
            <person name="Lo Monaco A."/>
            <person name="Mauromicale G."/>
            <person name="Faccioli P."/>
            <person name="Cattivelli L."/>
            <person name="Rieseberg L."/>
            <person name="Michelmore R."/>
            <person name="Lanteri S."/>
        </authorList>
    </citation>
    <scope>NUCLEOTIDE SEQUENCE [LARGE SCALE GENOMIC DNA]</scope>
    <source>
        <strain evidence="12">2C</strain>
    </source>
</reference>
<feature type="transmembrane region" description="Helical" evidence="7">
    <location>
        <begin position="250"/>
        <end position="273"/>
    </location>
</feature>
<comment type="pathway">
    <text evidence="2">Lipid metabolism.</text>
</comment>
<feature type="domain" description="Fatty acid desaturase N-terminal" evidence="10">
    <location>
        <begin position="25"/>
        <end position="63"/>
    </location>
</feature>
<evidence type="ECO:0000256" key="3">
    <source>
        <dbReference type="ARBA" id="ARBA00009295"/>
    </source>
</evidence>
<evidence type="ECO:0000256" key="1">
    <source>
        <dbReference type="ARBA" id="ARBA00004370"/>
    </source>
</evidence>
<dbReference type="GO" id="GO:0016717">
    <property type="term" value="F:oxidoreductase activity, acting on paired donors, with oxidation of a pair of donors resulting in the reduction of molecular oxygen to two molecules of water"/>
    <property type="evidence" value="ECO:0007669"/>
    <property type="project" value="InterPro"/>
</dbReference>
<dbReference type="GO" id="GO:0006629">
    <property type="term" value="P:lipid metabolic process"/>
    <property type="evidence" value="ECO:0007669"/>
    <property type="project" value="InterPro"/>
</dbReference>